<dbReference type="EMBL" id="CP097510">
    <property type="protein sequence ID" value="URE35798.1"/>
    <property type="molecule type" value="Genomic_DNA"/>
</dbReference>
<organism evidence="2 3">
    <name type="scientific">Musa troglodytarum</name>
    <name type="common">fe'i banana</name>
    <dbReference type="NCBI Taxonomy" id="320322"/>
    <lineage>
        <taxon>Eukaryota</taxon>
        <taxon>Viridiplantae</taxon>
        <taxon>Streptophyta</taxon>
        <taxon>Embryophyta</taxon>
        <taxon>Tracheophyta</taxon>
        <taxon>Spermatophyta</taxon>
        <taxon>Magnoliopsida</taxon>
        <taxon>Liliopsida</taxon>
        <taxon>Zingiberales</taxon>
        <taxon>Musaceae</taxon>
        <taxon>Musa</taxon>
    </lineage>
</organism>
<reference evidence="2" key="1">
    <citation type="submission" date="2022-05" db="EMBL/GenBank/DDBJ databases">
        <title>The Musa troglodytarum L. genome provides insights into the mechanism of non-climacteric behaviour and enrichment of carotenoids.</title>
        <authorList>
            <person name="Wang J."/>
        </authorList>
    </citation>
    <scope>NUCLEOTIDE SEQUENCE</scope>
    <source>
        <tissue evidence="2">Leaf</tissue>
    </source>
</reference>
<evidence type="ECO:0000313" key="3">
    <source>
        <dbReference type="Proteomes" id="UP001055439"/>
    </source>
</evidence>
<gene>
    <name evidence="2" type="ORF">MUK42_13752</name>
</gene>
<dbReference type="AlphaFoldDB" id="A0A9E7KVL0"/>
<accession>A0A9E7KVL0</accession>
<name>A0A9E7KVL0_9LILI</name>
<proteinExistence type="predicted"/>
<protein>
    <submittedName>
        <fullName evidence="2">Uncharacterized protein</fullName>
    </submittedName>
</protein>
<evidence type="ECO:0000313" key="2">
    <source>
        <dbReference type="EMBL" id="URE35798.1"/>
    </source>
</evidence>
<feature type="region of interest" description="Disordered" evidence="1">
    <location>
        <begin position="40"/>
        <end position="70"/>
    </location>
</feature>
<keyword evidence="3" id="KW-1185">Reference proteome</keyword>
<sequence length="70" mass="8062">MRGSGGRSKGFAPYRYYLERLCVVEYLALNEHIALLGTAEEERKETSKIFPSMRRRGKKRGGSHDRSKET</sequence>
<evidence type="ECO:0000256" key="1">
    <source>
        <dbReference type="SAM" id="MobiDB-lite"/>
    </source>
</evidence>
<dbReference type="Proteomes" id="UP001055439">
    <property type="component" value="Chromosome 8"/>
</dbReference>